<evidence type="ECO:0000256" key="3">
    <source>
        <dbReference type="ARBA" id="ARBA00014974"/>
    </source>
</evidence>
<evidence type="ECO:0000256" key="2">
    <source>
        <dbReference type="ARBA" id="ARBA00012122"/>
    </source>
</evidence>
<evidence type="ECO:0000313" key="7">
    <source>
        <dbReference type="Proteomes" id="UP000007110"/>
    </source>
</evidence>
<evidence type="ECO:0000313" key="6">
    <source>
        <dbReference type="EnsemblMetazoa" id="XP_030841590"/>
    </source>
</evidence>
<evidence type="ECO:0000256" key="4">
    <source>
        <dbReference type="ARBA" id="ARBA00031123"/>
    </source>
</evidence>
<dbReference type="AlphaFoldDB" id="A0A7M7NW24"/>
<dbReference type="OMA" id="IETRYDM"/>
<dbReference type="OrthoDB" id="311172at2759"/>
<dbReference type="InterPro" id="IPR002731">
    <property type="entry name" value="ATPase_BadF"/>
</dbReference>
<dbReference type="Pfam" id="PF01869">
    <property type="entry name" value="BcrAD_BadFG"/>
    <property type="match status" value="1"/>
</dbReference>
<dbReference type="PANTHER" id="PTHR12862:SF0">
    <property type="entry name" value="N-ACETYL-D-GLUCOSAMINE KINASE"/>
    <property type="match status" value="1"/>
</dbReference>
<dbReference type="EC" id="2.7.1.59" evidence="2"/>
<feature type="domain" description="ATPase BadF/BadG/BcrA/BcrD type" evidence="5">
    <location>
        <begin position="11"/>
        <end position="196"/>
    </location>
</feature>
<dbReference type="RefSeq" id="XP_030841590.1">
    <property type="nucleotide sequence ID" value="XM_030985730.1"/>
</dbReference>
<protein>
    <recommendedName>
        <fullName evidence="3">N-acetyl-D-glucosamine kinase</fullName>
        <ecNumber evidence="2">2.7.1.59</ecNumber>
    </recommendedName>
    <alternativeName>
        <fullName evidence="4">GlcNAc kinase</fullName>
    </alternativeName>
</protein>
<dbReference type="KEGG" id="spu:586039"/>
<dbReference type="Gene3D" id="3.30.420.40">
    <property type="match status" value="1"/>
</dbReference>
<comment type="similarity">
    <text evidence="1">Belongs to the eukaryotic-type N-acetylglucosamine kinase family.</text>
</comment>
<name>A0A7M7NW24_STRPU</name>
<dbReference type="InterPro" id="IPR043129">
    <property type="entry name" value="ATPase_NBD"/>
</dbReference>
<dbReference type="InParanoid" id="A0A7M7NW24"/>
<dbReference type="Proteomes" id="UP000007110">
    <property type="component" value="Unassembled WGS sequence"/>
</dbReference>
<accession>A0A7M7NW24</accession>
<keyword evidence="7" id="KW-1185">Reference proteome</keyword>
<reference evidence="6" key="2">
    <citation type="submission" date="2021-01" db="UniProtKB">
        <authorList>
            <consortium name="EnsemblMetazoa"/>
        </authorList>
    </citation>
    <scope>IDENTIFICATION</scope>
</reference>
<dbReference type="GO" id="GO:0045127">
    <property type="term" value="F:N-acetylglucosamine kinase activity"/>
    <property type="evidence" value="ECO:0000318"/>
    <property type="project" value="GO_Central"/>
</dbReference>
<dbReference type="SUPFAM" id="SSF53067">
    <property type="entry name" value="Actin-like ATPase domain"/>
    <property type="match status" value="2"/>
</dbReference>
<dbReference type="GeneID" id="586039"/>
<reference evidence="7" key="1">
    <citation type="submission" date="2015-02" db="EMBL/GenBank/DDBJ databases">
        <title>Genome sequencing for Strongylocentrotus purpuratus.</title>
        <authorList>
            <person name="Murali S."/>
            <person name="Liu Y."/>
            <person name="Vee V."/>
            <person name="English A."/>
            <person name="Wang M."/>
            <person name="Skinner E."/>
            <person name="Han Y."/>
            <person name="Muzny D.M."/>
            <person name="Worley K.C."/>
            <person name="Gibbs R.A."/>
        </authorList>
    </citation>
    <scope>NUCLEOTIDE SEQUENCE</scope>
</reference>
<sequence length="346" mass="37576">MGDSGKAFYGGIEGGATHSKMVIMDESGSVLAWSEAQSTNHWLIGIDLCLVRINSMAEEAKKKAGIDIQTPLKALGLSLSGGEQKEGQRKVIEGMKETFPYVSENYHMCTDTYGAIATACKAGGIVLISGTGSNCQLINPDGSVHGCGGWGHMLGDESSAYWISQKAVKTVFDALDNLAQPPHDITYIKKAMEEYYGFTERFGLLDQVYTNFDKSKFAGFCKRLSLGARDDADPLCLWLFKEAGRLLGRHIIAVSPTINQTLLNGEGGLRIVCVGSVWKSWDLLKEGFLAGLARPNDSYPDIKDFTLLKLKESSAIGAARLGAKVLSVDLQIDYESTVDVLFQHTQ</sequence>
<dbReference type="CDD" id="cd24078">
    <property type="entry name" value="ASKHA_NBD_NAGK_meta"/>
    <property type="match status" value="1"/>
</dbReference>
<proteinExistence type="inferred from homology"/>
<dbReference type="PANTHER" id="PTHR12862">
    <property type="entry name" value="BADF TYPE ATPASE DOMAIN-CONTAINING PROTEIN"/>
    <property type="match status" value="1"/>
</dbReference>
<dbReference type="EnsemblMetazoa" id="XM_030985730">
    <property type="protein sequence ID" value="XP_030841590"/>
    <property type="gene ID" value="LOC586039"/>
</dbReference>
<evidence type="ECO:0000256" key="1">
    <source>
        <dbReference type="ARBA" id="ARBA00006198"/>
    </source>
</evidence>
<dbReference type="FunCoup" id="A0A7M7NW24">
    <property type="interactions" value="234"/>
</dbReference>
<organism evidence="6 7">
    <name type="scientific">Strongylocentrotus purpuratus</name>
    <name type="common">Purple sea urchin</name>
    <dbReference type="NCBI Taxonomy" id="7668"/>
    <lineage>
        <taxon>Eukaryota</taxon>
        <taxon>Metazoa</taxon>
        <taxon>Echinodermata</taxon>
        <taxon>Eleutherozoa</taxon>
        <taxon>Echinozoa</taxon>
        <taxon>Echinoidea</taxon>
        <taxon>Euechinoidea</taxon>
        <taxon>Echinacea</taxon>
        <taxon>Camarodonta</taxon>
        <taxon>Echinidea</taxon>
        <taxon>Strongylocentrotidae</taxon>
        <taxon>Strongylocentrotus</taxon>
    </lineage>
</organism>
<evidence type="ECO:0000259" key="5">
    <source>
        <dbReference type="Pfam" id="PF01869"/>
    </source>
</evidence>
<dbReference type="InterPro" id="IPR039758">
    <property type="entry name" value="NAGK-like"/>
</dbReference>
<dbReference type="CTD" id="55577"/>